<name>A0A840R594_9GAMM</name>
<feature type="transmembrane region" description="Helical" evidence="1">
    <location>
        <begin position="6"/>
        <end position="26"/>
    </location>
</feature>
<keyword evidence="3" id="KW-1185">Reference proteome</keyword>
<evidence type="ECO:0000313" key="3">
    <source>
        <dbReference type="Proteomes" id="UP000536640"/>
    </source>
</evidence>
<dbReference type="Pfam" id="PF05545">
    <property type="entry name" value="FixQ"/>
    <property type="match status" value="1"/>
</dbReference>
<protein>
    <submittedName>
        <fullName evidence="2">Cytochrome c oxidase cbb3-type subunit 4</fullName>
    </submittedName>
</protein>
<dbReference type="InterPro" id="IPR008621">
    <property type="entry name" value="Cbb3-typ_cyt_oxidase_comp"/>
</dbReference>
<keyword evidence="1" id="KW-0812">Transmembrane</keyword>
<evidence type="ECO:0000256" key="1">
    <source>
        <dbReference type="SAM" id="Phobius"/>
    </source>
</evidence>
<keyword evidence="1" id="KW-0472">Membrane</keyword>
<sequence length="63" mass="7222">MDQDNLRAIATLLVFITFISLSVSVFRKSRKSYFEDAALLPFADDDISRKRKSDAKDVESHNE</sequence>
<dbReference type="AlphaFoldDB" id="A0A840R594"/>
<keyword evidence="1" id="KW-1133">Transmembrane helix</keyword>
<organism evidence="2 3">
    <name type="scientific">Zhongshania antarctica</name>
    <dbReference type="NCBI Taxonomy" id="641702"/>
    <lineage>
        <taxon>Bacteria</taxon>
        <taxon>Pseudomonadati</taxon>
        <taxon>Pseudomonadota</taxon>
        <taxon>Gammaproteobacteria</taxon>
        <taxon>Cellvibrionales</taxon>
        <taxon>Spongiibacteraceae</taxon>
        <taxon>Zhongshania</taxon>
    </lineage>
</organism>
<dbReference type="EMBL" id="JACHHW010000004">
    <property type="protein sequence ID" value="MBB5187592.1"/>
    <property type="molecule type" value="Genomic_DNA"/>
</dbReference>
<dbReference type="Proteomes" id="UP000536640">
    <property type="component" value="Unassembled WGS sequence"/>
</dbReference>
<accession>A0A840R594</accession>
<reference evidence="2 3" key="1">
    <citation type="submission" date="2020-08" db="EMBL/GenBank/DDBJ databases">
        <title>Genomic Encyclopedia of Type Strains, Phase IV (KMG-IV): sequencing the most valuable type-strain genomes for metagenomic binning, comparative biology and taxonomic classification.</title>
        <authorList>
            <person name="Goeker M."/>
        </authorList>
    </citation>
    <scope>NUCLEOTIDE SEQUENCE [LARGE SCALE GENOMIC DNA]</scope>
    <source>
        <strain evidence="2 3">DSM 25701</strain>
    </source>
</reference>
<proteinExistence type="predicted"/>
<dbReference type="RefSeq" id="WP_184462423.1">
    <property type="nucleotide sequence ID" value="NZ_JACHHW010000004.1"/>
</dbReference>
<comment type="caution">
    <text evidence="2">The sequence shown here is derived from an EMBL/GenBank/DDBJ whole genome shotgun (WGS) entry which is preliminary data.</text>
</comment>
<evidence type="ECO:0000313" key="2">
    <source>
        <dbReference type="EMBL" id="MBB5187592.1"/>
    </source>
</evidence>
<gene>
    <name evidence="2" type="ORF">HNQ57_001861</name>
</gene>